<dbReference type="Pfam" id="PF02338">
    <property type="entry name" value="OTU"/>
    <property type="match status" value="1"/>
</dbReference>
<comment type="caution">
    <text evidence="2">The sequence shown here is derived from an EMBL/GenBank/DDBJ whole genome shotgun (WGS) entry which is preliminary data.</text>
</comment>
<protein>
    <recommendedName>
        <fullName evidence="1">OTU domain-containing protein</fullName>
    </recommendedName>
</protein>
<accession>A0AAD9QD09</accession>
<name>A0AAD9QD09_ACRCE</name>
<dbReference type="InterPro" id="IPR003323">
    <property type="entry name" value="OTU_dom"/>
</dbReference>
<dbReference type="Proteomes" id="UP001249851">
    <property type="component" value="Unassembled WGS sequence"/>
</dbReference>
<evidence type="ECO:0000259" key="1">
    <source>
        <dbReference type="Pfam" id="PF02338"/>
    </source>
</evidence>
<dbReference type="Gene3D" id="3.90.70.80">
    <property type="match status" value="1"/>
</dbReference>
<dbReference type="CDD" id="cd22758">
    <property type="entry name" value="OTU_232R-like"/>
    <property type="match status" value="1"/>
</dbReference>
<proteinExistence type="predicted"/>
<gene>
    <name evidence="2" type="ORF">P5673_018588</name>
</gene>
<evidence type="ECO:0000313" key="3">
    <source>
        <dbReference type="Proteomes" id="UP001249851"/>
    </source>
</evidence>
<reference evidence="2" key="1">
    <citation type="journal article" date="2023" name="G3 (Bethesda)">
        <title>Whole genome assembly and annotation of the endangered Caribbean coral Acropora cervicornis.</title>
        <authorList>
            <person name="Selwyn J.D."/>
            <person name="Vollmer S.V."/>
        </authorList>
    </citation>
    <scope>NUCLEOTIDE SEQUENCE</scope>
    <source>
        <strain evidence="2">K2</strain>
    </source>
</reference>
<reference evidence="2" key="2">
    <citation type="journal article" date="2023" name="Science">
        <title>Genomic signatures of disease resistance in endangered staghorn corals.</title>
        <authorList>
            <person name="Vollmer S.V."/>
            <person name="Selwyn J.D."/>
            <person name="Despard B.A."/>
            <person name="Roesel C.L."/>
        </authorList>
    </citation>
    <scope>NUCLEOTIDE SEQUENCE</scope>
    <source>
        <strain evidence="2">K2</strain>
    </source>
</reference>
<evidence type="ECO:0000313" key="2">
    <source>
        <dbReference type="EMBL" id="KAK2558960.1"/>
    </source>
</evidence>
<dbReference type="AlphaFoldDB" id="A0AAD9QD09"/>
<keyword evidence="3" id="KW-1185">Reference proteome</keyword>
<feature type="domain" description="OTU" evidence="1">
    <location>
        <begin position="6"/>
        <end position="72"/>
    </location>
</feature>
<organism evidence="2 3">
    <name type="scientific">Acropora cervicornis</name>
    <name type="common">Staghorn coral</name>
    <dbReference type="NCBI Taxonomy" id="6130"/>
    <lineage>
        <taxon>Eukaryota</taxon>
        <taxon>Metazoa</taxon>
        <taxon>Cnidaria</taxon>
        <taxon>Anthozoa</taxon>
        <taxon>Hexacorallia</taxon>
        <taxon>Scleractinia</taxon>
        <taxon>Astrocoeniina</taxon>
        <taxon>Acroporidae</taxon>
        <taxon>Acropora</taxon>
    </lineage>
</organism>
<sequence>MDAWPTYIQNMAKNGTFGDQLTLQAAADLFNVEFNVISSLGPAATTVISPQNSVPISSFYIGHFAEGDGEHYVALQNDAMWQERMEERIRRMTRIRQQCDPREKLSDK</sequence>
<dbReference type="EMBL" id="JARQWQ010000042">
    <property type="protein sequence ID" value="KAK2558960.1"/>
    <property type="molecule type" value="Genomic_DNA"/>
</dbReference>